<keyword evidence="3" id="KW-1185">Reference proteome</keyword>
<dbReference type="InterPro" id="IPR022742">
    <property type="entry name" value="Hydrolase_4"/>
</dbReference>
<gene>
    <name evidence="2" type="ORF">J2Z44_003246</name>
</gene>
<dbReference type="EMBL" id="JAGGLL010000028">
    <property type="protein sequence ID" value="MBP2023409.1"/>
    <property type="molecule type" value="Genomic_DNA"/>
</dbReference>
<dbReference type="PANTHER" id="PTHR43798">
    <property type="entry name" value="MONOACYLGLYCEROL LIPASE"/>
    <property type="match status" value="1"/>
</dbReference>
<sequence>MDKRMEHLTFHNLNCEIHYWYRKGTEDKWVIFFHGAGVDHEMFEEQYKIFDDTYNIIAWDNRGHGLSKLDPEAKFSFKDMISDCKKIYEIYSINKAILIGQSIGGNLAQEIDYIYPERVEKLILIDCTKNTGKLTFMEKCLLKSSRLLFNCYPWKVLIKQSANACANKEEVREYVKQCFNRMDKKTFIDVIMEATTCLHYDPQYKFKKPVLLLCGVDEKTGNIKKVAEPWEKSDSNCTLHFISNAGHNSNQDNPEMVNELISNFLRS</sequence>
<dbReference type="Gene3D" id="3.40.50.1820">
    <property type="entry name" value="alpha/beta hydrolase"/>
    <property type="match status" value="1"/>
</dbReference>
<organism evidence="2 3">
    <name type="scientific">Clostridium punense</name>
    <dbReference type="NCBI Taxonomy" id="1054297"/>
    <lineage>
        <taxon>Bacteria</taxon>
        <taxon>Bacillati</taxon>
        <taxon>Bacillota</taxon>
        <taxon>Clostridia</taxon>
        <taxon>Eubacteriales</taxon>
        <taxon>Clostridiaceae</taxon>
        <taxon>Clostridium</taxon>
    </lineage>
</organism>
<dbReference type="InterPro" id="IPR000073">
    <property type="entry name" value="AB_hydrolase_1"/>
</dbReference>
<proteinExistence type="predicted"/>
<evidence type="ECO:0000313" key="2">
    <source>
        <dbReference type="EMBL" id="MBP2023409.1"/>
    </source>
</evidence>
<comment type="caution">
    <text evidence="2">The sequence shown here is derived from an EMBL/GenBank/DDBJ whole genome shotgun (WGS) entry which is preliminary data.</text>
</comment>
<dbReference type="PANTHER" id="PTHR43798:SF33">
    <property type="entry name" value="HYDROLASE, PUTATIVE (AFU_ORTHOLOGUE AFUA_2G14860)-RELATED"/>
    <property type="match status" value="1"/>
</dbReference>
<dbReference type="InterPro" id="IPR050266">
    <property type="entry name" value="AB_hydrolase_sf"/>
</dbReference>
<dbReference type="Proteomes" id="UP001519308">
    <property type="component" value="Unassembled WGS sequence"/>
</dbReference>
<dbReference type="RefSeq" id="WP_021281673.1">
    <property type="nucleotide sequence ID" value="NZ_JAGGLL010000028.1"/>
</dbReference>
<protein>
    <submittedName>
        <fullName evidence="2">Pimeloyl-ACP methyl ester carboxylesterase</fullName>
    </submittedName>
</protein>
<dbReference type="PRINTS" id="PR00111">
    <property type="entry name" value="ABHYDROLASE"/>
</dbReference>
<dbReference type="InterPro" id="IPR029058">
    <property type="entry name" value="AB_hydrolase_fold"/>
</dbReference>
<feature type="domain" description="Serine aminopeptidase S33" evidence="1">
    <location>
        <begin position="27"/>
        <end position="248"/>
    </location>
</feature>
<reference evidence="2 3" key="1">
    <citation type="submission" date="2021-03" db="EMBL/GenBank/DDBJ databases">
        <title>Genomic Encyclopedia of Type Strains, Phase IV (KMG-IV): sequencing the most valuable type-strain genomes for metagenomic binning, comparative biology and taxonomic classification.</title>
        <authorList>
            <person name="Goeker M."/>
        </authorList>
    </citation>
    <scope>NUCLEOTIDE SEQUENCE [LARGE SCALE GENOMIC DNA]</scope>
    <source>
        <strain evidence="2 3">DSM 28650</strain>
    </source>
</reference>
<name>A0ABS4K6K6_9CLOT</name>
<dbReference type="Pfam" id="PF12146">
    <property type="entry name" value="Hydrolase_4"/>
    <property type="match status" value="1"/>
</dbReference>
<accession>A0ABS4K6K6</accession>
<evidence type="ECO:0000313" key="3">
    <source>
        <dbReference type="Proteomes" id="UP001519308"/>
    </source>
</evidence>
<dbReference type="SUPFAM" id="SSF53474">
    <property type="entry name" value="alpha/beta-Hydrolases"/>
    <property type="match status" value="1"/>
</dbReference>
<evidence type="ECO:0000259" key="1">
    <source>
        <dbReference type="Pfam" id="PF12146"/>
    </source>
</evidence>